<protein>
    <submittedName>
        <fullName evidence="1">Uncharacterized protein</fullName>
    </submittedName>
</protein>
<dbReference type="Proteomes" id="UP001156690">
    <property type="component" value="Unassembled WGS sequence"/>
</dbReference>
<sequence>MVSIAKSFLGIKAGVIKYFLSENRGYSYDRGLPLNTDTFVKECITFLSIVYMKNIQEGLVQNSAFKGFVICLQHEMQVNVFKTSHM</sequence>
<evidence type="ECO:0000313" key="2">
    <source>
        <dbReference type="Proteomes" id="UP001156690"/>
    </source>
</evidence>
<proteinExistence type="predicted"/>
<evidence type="ECO:0000313" key="1">
    <source>
        <dbReference type="EMBL" id="GLQ76422.1"/>
    </source>
</evidence>
<dbReference type="EMBL" id="BSNX01000075">
    <property type="protein sequence ID" value="GLQ76422.1"/>
    <property type="molecule type" value="Genomic_DNA"/>
</dbReference>
<organism evidence="1 2">
    <name type="scientific">Vibrio penaeicida</name>
    <dbReference type="NCBI Taxonomy" id="104609"/>
    <lineage>
        <taxon>Bacteria</taxon>
        <taxon>Pseudomonadati</taxon>
        <taxon>Pseudomonadota</taxon>
        <taxon>Gammaproteobacteria</taxon>
        <taxon>Vibrionales</taxon>
        <taxon>Vibrionaceae</taxon>
        <taxon>Vibrio</taxon>
    </lineage>
</organism>
<reference evidence="2" key="1">
    <citation type="journal article" date="2019" name="Int. J. Syst. Evol. Microbiol.">
        <title>The Global Catalogue of Microorganisms (GCM) 10K type strain sequencing project: providing services to taxonomists for standard genome sequencing and annotation.</title>
        <authorList>
            <consortium name="The Broad Institute Genomics Platform"/>
            <consortium name="The Broad Institute Genome Sequencing Center for Infectious Disease"/>
            <person name="Wu L."/>
            <person name="Ma J."/>
        </authorList>
    </citation>
    <scope>NUCLEOTIDE SEQUENCE [LARGE SCALE GENOMIC DNA]</scope>
    <source>
        <strain evidence="2">NBRC 15640</strain>
    </source>
</reference>
<accession>A0AAV5P1V1</accession>
<gene>
    <name evidence="1" type="ORF">GCM10007932_57850</name>
</gene>
<name>A0AAV5P1V1_9VIBR</name>
<dbReference type="AlphaFoldDB" id="A0AAV5P1V1"/>
<comment type="caution">
    <text evidence="1">The sequence shown here is derived from an EMBL/GenBank/DDBJ whole genome shotgun (WGS) entry which is preliminary data.</text>
</comment>
<keyword evidence="2" id="KW-1185">Reference proteome</keyword>